<organism evidence="4 5">
    <name type="scientific">Lottia gigantea</name>
    <name type="common">Giant owl limpet</name>
    <dbReference type="NCBI Taxonomy" id="225164"/>
    <lineage>
        <taxon>Eukaryota</taxon>
        <taxon>Metazoa</taxon>
        <taxon>Spiralia</taxon>
        <taxon>Lophotrochozoa</taxon>
        <taxon>Mollusca</taxon>
        <taxon>Gastropoda</taxon>
        <taxon>Patellogastropoda</taxon>
        <taxon>Lottioidea</taxon>
        <taxon>Lottiidae</taxon>
        <taxon>Lottia</taxon>
    </lineage>
</organism>
<dbReference type="OMA" id="YQRQSMQ"/>
<dbReference type="SMART" id="SM00320">
    <property type="entry name" value="WD40"/>
    <property type="match status" value="6"/>
</dbReference>
<evidence type="ECO:0000313" key="4">
    <source>
        <dbReference type="EMBL" id="ESO89339.1"/>
    </source>
</evidence>
<dbReference type="InterPro" id="IPR001680">
    <property type="entry name" value="WD40_rpt"/>
</dbReference>
<dbReference type="GeneID" id="20230041"/>
<dbReference type="Pfam" id="PF00400">
    <property type="entry name" value="WD40"/>
    <property type="match status" value="1"/>
</dbReference>
<dbReference type="EMBL" id="KB202619">
    <property type="protein sequence ID" value="ESO89339.1"/>
    <property type="molecule type" value="Genomic_DNA"/>
</dbReference>
<keyword evidence="2" id="KW-0677">Repeat</keyword>
<dbReference type="STRING" id="225164.V4BL68"/>
<evidence type="ECO:0000256" key="2">
    <source>
        <dbReference type="ARBA" id="ARBA00022737"/>
    </source>
</evidence>
<dbReference type="InterPro" id="IPR036322">
    <property type="entry name" value="WD40_repeat_dom_sf"/>
</dbReference>
<dbReference type="KEGG" id="lgi:LOTGIDRAFT_105898"/>
<name>V4BL68_LOTGI</name>
<proteinExistence type="predicted"/>
<feature type="repeat" description="WD" evidence="3">
    <location>
        <begin position="280"/>
        <end position="314"/>
    </location>
</feature>
<dbReference type="OrthoDB" id="7668193at2759"/>
<dbReference type="AlphaFoldDB" id="V4BL68"/>
<dbReference type="HOGENOM" id="CLU_041940_2_1_1"/>
<dbReference type="PROSITE" id="PS50294">
    <property type="entry name" value="WD_REPEATS_REGION"/>
    <property type="match status" value="1"/>
</dbReference>
<dbReference type="RefSeq" id="XP_009060367.1">
    <property type="nucleotide sequence ID" value="XM_009062119.1"/>
</dbReference>
<dbReference type="PANTHER" id="PTHR19854:SF1">
    <property type="entry name" value="GUANINE NUCLEOTIDE-BINDING PROTEIN SUBUNIT BETA-LIKE PROTEIN 1"/>
    <property type="match status" value="1"/>
</dbReference>
<dbReference type="InterPro" id="IPR015943">
    <property type="entry name" value="WD40/YVTN_repeat-like_dom_sf"/>
</dbReference>
<dbReference type="CTD" id="20230041"/>
<dbReference type="Gene3D" id="2.130.10.10">
    <property type="entry name" value="YVTN repeat-like/Quinoprotein amine dehydrogenase"/>
    <property type="match status" value="2"/>
</dbReference>
<accession>V4BL68</accession>
<dbReference type="PROSITE" id="PS50082">
    <property type="entry name" value="WD_REPEATS_2"/>
    <property type="match status" value="1"/>
</dbReference>
<evidence type="ECO:0000313" key="5">
    <source>
        <dbReference type="Proteomes" id="UP000030746"/>
    </source>
</evidence>
<dbReference type="SUPFAM" id="SSF50978">
    <property type="entry name" value="WD40 repeat-like"/>
    <property type="match status" value="1"/>
</dbReference>
<reference evidence="4 5" key="1">
    <citation type="journal article" date="2013" name="Nature">
        <title>Insights into bilaterian evolution from three spiralian genomes.</title>
        <authorList>
            <person name="Simakov O."/>
            <person name="Marletaz F."/>
            <person name="Cho S.J."/>
            <person name="Edsinger-Gonzales E."/>
            <person name="Havlak P."/>
            <person name="Hellsten U."/>
            <person name="Kuo D.H."/>
            <person name="Larsson T."/>
            <person name="Lv J."/>
            <person name="Arendt D."/>
            <person name="Savage R."/>
            <person name="Osoegawa K."/>
            <person name="de Jong P."/>
            <person name="Grimwood J."/>
            <person name="Chapman J.A."/>
            <person name="Shapiro H."/>
            <person name="Aerts A."/>
            <person name="Otillar R.P."/>
            <person name="Terry A.Y."/>
            <person name="Boore J.L."/>
            <person name="Grigoriev I.V."/>
            <person name="Lindberg D.R."/>
            <person name="Seaver E.C."/>
            <person name="Weisblat D.A."/>
            <person name="Putnam N.H."/>
            <person name="Rokhsar D.S."/>
        </authorList>
    </citation>
    <scope>NUCLEOTIDE SEQUENCE [LARGE SCALE GENOMIC DNA]</scope>
</reference>
<protein>
    <submittedName>
        <fullName evidence="4">Uncharacterized protein</fullName>
    </submittedName>
</protein>
<dbReference type="Proteomes" id="UP000030746">
    <property type="component" value="Unassembled WGS sequence"/>
</dbReference>
<evidence type="ECO:0000256" key="3">
    <source>
        <dbReference type="PROSITE-ProRule" id="PRU00221"/>
    </source>
</evidence>
<evidence type="ECO:0000256" key="1">
    <source>
        <dbReference type="ARBA" id="ARBA00022574"/>
    </source>
</evidence>
<dbReference type="PANTHER" id="PTHR19854">
    <property type="entry name" value="TRANSDUCIN BETA-LIKE 3"/>
    <property type="match status" value="1"/>
</dbReference>
<keyword evidence="5" id="KW-1185">Reference proteome</keyword>
<gene>
    <name evidence="4" type="ORF">LOTGIDRAFT_105898</name>
</gene>
<sequence>MAKPPPDPIFILRGSISPVSCLHAPAHSLDILYCGNQSGQITVWNLKSRRVTCTIEAHVKSTVLWLQSLNEKELLSQGRDGLIKLWTYENERFSVKTSFKCSSQTFCCSALFEFNKIRYLVLPNEQQSVIDIVNIKNSQLMATLKPTDQKYGMCMCVNNSYSSVEAKPLLLIGYENGSIILWDILAEKVLDRLDMFLDSIMCLDFSSQLLKGLCGSVNNTLKTFRITKEMKLIQDKELEVTNDGFSNIIIRNDNKLVVTTGWDSTIRLFSMKSWKPLAVLKYHKESVQCATFISNNILICGSKDKLISLWNIYT</sequence>
<keyword evidence="1 3" id="KW-0853">WD repeat</keyword>